<feature type="transmembrane region" description="Helical" evidence="1">
    <location>
        <begin position="101"/>
        <end position="120"/>
    </location>
</feature>
<evidence type="ECO:0000313" key="4">
    <source>
        <dbReference type="Proteomes" id="UP000790347"/>
    </source>
</evidence>
<dbReference type="Proteomes" id="UP000828236">
    <property type="component" value="Unassembled WGS sequence"/>
</dbReference>
<feature type="transmembrane region" description="Helical" evidence="1">
    <location>
        <begin position="208"/>
        <end position="235"/>
    </location>
</feature>
<reference evidence="2" key="3">
    <citation type="journal article" date="2021" name="World Allergy Organ. J.">
        <title>Chromosome-level assembly of Dermatophagoides farinae genome and transcriptome reveals two novel allergens Der f 37 and Der f 39.</title>
        <authorList>
            <person name="Chen J."/>
            <person name="Cai Z."/>
            <person name="Fan D."/>
            <person name="Hu J."/>
            <person name="Hou Y."/>
            <person name="He Y."/>
            <person name="Zhang Z."/>
            <person name="Zhao Z."/>
            <person name="Gao P."/>
            <person name="Hu W."/>
            <person name="Sun J."/>
            <person name="Li J."/>
            <person name="Ji K."/>
        </authorList>
    </citation>
    <scope>NUCLEOTIDE SEQUENCE</scope>
    <source>
        <strain evidence="2">JKM2019</strain>
    </source>
</reference>
<dbReference type="EMBL" id="SDOV01000008">
    <property type="protein sequence ID" value="KAH7637991.1"/>
    <property type="molecule type" value="Genomic_DNA"/>
</dbReference>
<dbReference type="Proteomes" id="UP000790347">
    <property type="component" value="Unassembled WGS sequence"/>
</dbReference>
<evidence type="ECO:0000313" key="3">
    <source>
        <dbReference type="EMBL" id="KAH9501007.1"/>
    </source>
</evidence>
<feature type="transmembrane region" description="Helical" evidence="1">
    <location>
        <begin position="291"/>
        <end position="312"/>
    </location>
</feature>
<feature type="transmembrane region" description="Helical" evidence="1">
    <location>
        <begin position="407"/>
        <end position="429"/>
    </location>
</feature>
<organism evidence="3 4">
    <name type="scientific">Dermatophagoides farinae</name>
    <name type="common">American house dust mite</name>
    <dbReference type="NCBI Taxonomy" id="6954"/>
    <lineage>
        <taxon>Eukaryota</taxon>
        <taxon>Metazoa</taxon>
        <taxon>Ecdysozoa</taxon>
        <taxon>Arthropoda</taxon>
        <taxon>Chelicerata</taxon>
        <taxon>Arachnida</taxon>
        <taxon>Acari</taxon>
        <taxon>Acariformes</taxon>
        <taxon>Sarcoptiformes</taxon>
        <taxon>Astigmata</taxon>
        <taxon>Psoroptidia</taxon>
        <taxon>Analgoidea</taxon>
        <taxon>Pyroglyphidae</taxon>
        <taxon>Dermatophagoidinae</taxon>
        <taxon>Dermatophagoides</taxon>
    </lineage>
</organism>
<accession>A0A922HSG1</accession>
<gene>
    <name evidence="3" type="ORF">DERF_011879</name>
    <name evidence="2" type="ORF">HUG17_9095</name>
</gene>
<proteinExistence type="predicted"/>
<name>A0A922HSG1_DERFA</name>
<keyword evidence="1" id="KW-0812">Transmembrane</keyword>
<reference evidence="3" key="4">
    <citation type="journal article" date="2022" name="Res Sq">
        <title>Comparative Genomics Reveals Insights into the Divergent Evolution of Astigmatic Mites and Household Pest Adaptations.</title>
        <authorList>
            <person name="Xiong Q."/>
            <person name="Wan A.T.-Y."/>
            <person name="Liu X.-Y."/>
            <person name="Fung C.S.-H."/>
            <person name="Xiao X."/>
            <person name="Malainual N."/>
            <person name="Hou J."/>
            <person name="Wang L."/>
            <person name="Wang M."/>
            <person name="Yang K."/>
            <person name="Cui Y."/>
            <person name="Leung E."/>
            <person name="Nong W."/>
            <person name="Shin S.-K."/>
            <person name="Au S."/>
            <person name="Jeong K.Y."/>
            <person name="Chew F.T."/>
            <person name="Hui J."/>
            <person name="Leung T.F."/>
            <person name="Tungtrongchitr A."/>
            <person name="Zhong N."/>
            <person name="Liu Z."/>
            <person name="Tsui S."/>
        </authorList>
    </citation>
    <scope>NUCLEOTIDE SEQUENCE</scope>
    <source>
        <strain evidence="3">Derf</strain>
        <tissue evidence="3">Whole organism</tissue>
    </source>
</reference>
<feature type="transmembrane region" description="Helical" evidence="1">
    <location>
        <begin position="318"/>
        <end position="338"/>
    </location>
</feature>
<feature type="transmembrane region" description="Helical" evidence="1">
    <location>
        <begin position="58"/>
        <end position="80"/>
    </location>
</feature>
<reference evidence="3" key="1">
    <citation type="submission" date="2013-05" db="EMBL/GenBank/DDBJ databases">
        <authorList>
            <person name="Yim A.K.Y."/>
            <person name="Chan T.F."/>
            <person name="Ji K.M."/>
            <person name="Liu X.Y."/>
            <person name="Zhou J.W."/>
            <person name="Li R.Q."/>
            <person name="Yang K.Y."/>
            <person name="Li J."/>
            <person name="Li M."/>
            <person name="Law P.T.W."/>
            <person name="Wu Y.L."/>
            <person name="Cai Z.L."/>
            <person name="Qin H."/>
            <person name="Bao Y."/>
            <person name="Leung R.K.K."/>
            <person name="Ng P.K.S."/>
            <person name="Zou J."/>
            <person name="Zhong X.J."/>
            <person name="Ran P.X."/>
            <person name="Zhong N.S."/>
            <person name="Liu Z.G."/>
            <person name="Tsui S.K.W."/>
        </authorList>
    </citation>
    <scope>NUCLEOTIDE SEQUENCE</scope>
    <source>
        <strain evidence="3">Derf</strain>
        <tissue evidence="3">Whole organism</tissue>
    </source>
</reference>
<evidence type="ECO:0000313" key="2">
    <source>
        <dbReference type="EMBL" id="KAH7637991.1"/>
    </source>
</evidence>
<keyword evidence="4" id="KW-1185">Reference proteome</keyword>
<keyword evidence="1" id="KW-0472">Membrane</keyword>
<comment type="caution">
    <text evidence="3">The sequence shown here is derived from an EMBL/GenBank/DDBJ whole genome shotgun (WGS) entry which is preliminary data.</text>
</comment>
<dbReference type="EMBL" id="ASGP02000006">
    <property type="protein sequence ID" value="KAH9501007.1"/>
    <property type="molecule type" value="Genomic_DNA"/>
</dbReference>
<protein>
    <submittedName>
        <fullName evidence="3">Uncharacterized protein</fullName>
    </submittedName>
</protein>
<feature type="transmembrane region" description="Helical" evidence="1">
    <location>
        <begin position="379"/>
        <end position="395"/>
    </location>
</feature>
<sequence>MLSTIQSKLSSMTERNINFSDIMNRGFKLIQIFSARLRYSIDDYEQRQIPRTFRTLRLAIWTTMNAWATLLTFYFVIFFNNNNHLLINLNILELISNTKRLDLFFMAILIIFTIMEIMWLELFQRILFYQSPMNDFLIVCFQYNEKKLRQKYRKFLIDFHIISNLVGICLYSISTVIILLMSLIYAIYMIEVYLNHTISMIQMIVTTIIFIPVFVHIIFILGQIFLAINFLVFLIEFLKKRFEQLANISNTIYVSFNKKTEYGIILFNRFRYNYIQLFKETKRFNGTISFLLLYMETGSKAWSIIFCIFYSQQIQMNLIAFISGFILISLYFFMIGLYSRLAQMPLNNQLCRRRLAFWMAEQSRYWNKFKHRNYHQQKCIRILMIKLNFFIQIMAHNRFGFTCGRLFFITKFKYIELFLMNVPIIMLFYRKICMMDN</sequence>
<feature type="transmembrane region" description="Helical" evidence="1">
    <location>
        <begin position="165"/>
        <end position="188"/>
    </location>
</feature>
<reference evidence="2" key="2">
    <citation type="submission" date="2020-06" db="EMBL/GenBank/DDBJ databases">
        <authorList>
            <person name="Ji K."/>
            <person name="Li J."/>
        </authorList>
    </citation>
    <scope>NUCLEOTIDE SEQUENCE</scope>
    <source>
        <strain evidence="2">JKM2019</strain>
        <tissue evidence="2">Whole body</tissue>
    </source>
</reference>
<keyword evidence="1" id="KW-1133">Transmembrane helix</keyword>
<dbReference type="AlphaFoldDB" id="A0A922HSG1"/>
<evidence type="ECO:0000256" key="1">
    <source>
        <dbReference type="SAM" id="Phobius"/>
    </source>
</evidence>